<keyword evidence="2" id="KW-1185">Reference proteome</keyword>
<sequence length="903" mass="99198">MDNLTYILGKKYAQSIGCEIPGFNPTPTGFELVTHTNLNNILEKLILDAIGNVLFDGKMVINTPNINYNKEFIISASEWIQDSTDKEKYIWTKVHNLATKDLVCAVYNGLDEEVAVGVKTPDINTVILRNSNPFNGRIVINYSIEMSSNGGSNSDSNGTVKMTANDSTSKYLADLIDGLTIKNINGSLVATTLDGLTVTIAELNSLHSITEDIKDRLSSLSGTISLKDTHKATYADLSITTGIKQGDAYIVDADETQGGEQTWYVFNDKKWVCLGVISVSVRDFLVNPLNVVTESTGIYKESRIDPLIARKSDIPSIPNLSLLTTYTQTDTDLADAVVKKHDHANKALLDTYTQTNADLANAICKIHDHTNKELLDAYTQTNVDLVDAVAKKHEHANKSVIDNFSEDSDGIPLYKGNPITSSGSGVSDLSTFSTADLKDTTNYRYVTDAEKANIKNLSAVVATQTNINNTLSTITNEISSSASSSNKLITTNEVDTKINHVKFVDLADVDHKVKINSFIVTNPTGTQLTYRDSIKDLIRIQKVTDEGGVDYFDIPSIKFKNMTGVQDLGGNLELTLQNLFTTDLKDMPASYENGKVLVANSGLQAYELKDIGTLTNSKENFTKSIEQTDWYYNTDLEIYTCVVSHGLNSKNLIIGIVDAHDNFISNVIWKIMDNNVVMFKSTTGDSIRVIINCSQGAAGSGTGGTGGTTNVISTDFIDDTRVRTDKTFSSSKIISTLNNYAQKSTVYTKNESNALYASKLNEHIHANMSILDRITEDSNGNIYFGNQKLLTNLNPYTYQKHWEKQSYTDSTLLVDVNTIFNTNQYSAILNTEFTIQNNIASVDEKTDALAGNQVHLVVIDNSMVVLDVLIAPGSVQKYLLGISPNVQIMVQGQFSSNYYLTAY</sequence>
<reference evidence="1 2" key="1">
    <citation type="submission" date="2013-02" db="EMBL/GenBank/DDBJ databases">
        <title>Genome sequence of Clostridium saccharoperbutylacetonicum N1-4(HMT).</title>
        <authorList>
            <person name="Poehlein A."/>
            <person name="Daniel R."/>
        </authorList>
    </citation>
    <scope>NUCLEOTIDE SEQUENCE [LARGE SCALE GENOMIC DNA]</scope>
    <source>
        <strain evidence="2">N1-4(HMT)</strain>
    </source>
</reference>
<protein>
    <submittedName>
        <fullName evidence="1">Uncharacterized protein</fullName>
    </submittedName>
</protein>
<name>M1MGZ0_9CLOT</name>
<dbReference type="EMBL" id="CP004121">
    <property type="protein sequence ID" value="AGF55608.1"/>
    <property type="molecule type" value="Genomic_DNA"/>
</dbReference>
<evidence type="ECO:0000313" key="1">
    <source>
        <dbReference type="EMBL" id="AGF55608.1"/>
    </source>
</evidence>
<dbReference type="PATRIC" id="fig|931276.5.peg.1821"/>
<dbReference type="HOGENOM" id="CLU_320996_0_0_9"/>
<dbReference type="AlphaFoldDB" id="M1MGZ0"/>
<evidence type="ECO:0000313" key="2">
    <source>
        <dbReference type="Proteomes" id="UP000011728"/>
    </source>
</evidence>
<proteinExistence type="predicted"/>
<gene>
    <name evidence="1" type="ORF">Cspa_c18380</name>
</gene>
<organism evidence="1 2">
    <name type="scientific">Clostridium saccharoperbutylacetonicum N1-4(HMT)</name>
    <dbReference type="NCBI Taxonomy" id="931276"/>
    <lineage>
        <taxon>Bacteria</taxon>
        <taxon>Bacillati</taxon>
        <taxon>Bacillota</taxon>
        <taxon>Clostridia</taxon>
        <taxon>Eubacteriales</taxon>
        <taxon>Clostridiaceae</taxon>
        <taxon>Clostridium</taxon>
    </lineage>
</organism>
<dbReference type="Proteomes" id="UP000011728">
    <property type="component" value="Chromosome"/>
</dbReference>
<dbReference type="KEGG" id="csr:Cspa_c18380"/>
<dbReference type="RefSeq" id="WP_015391929.1">
    <property type="nucleotide sequence ID" value="NC_020291.1"/>
</dbReference>
<accession>M1MGZ0</accession>
<dbReference type="OrthoDB" id="1816081at2"/>